<evidence type="ECO:0000313" key="1">
    <source>
        <dbReference type="EMBL" id="GAT67803.1"/>
    </source>
</evidence>
<keyword evidence="2" id="KW-1185">Reference proteome</keyword>
<sequence>MPLGRVRRLLSLAVGGLLVVGTVGGLLSLGRVRRLLSLGSAVRGLLPGVRGRLSGPGRGLLAVRVLGR</sequence>
<dbReference type="Proteomes" id="UP000077701">
    <property type="component" value="Unassembled WGS sequence"/>
</dbReference>
<proteinExistence type="predicted"/>
<gene>
    <name evidence="1" type="ORF">PS9374_03462</name>
</gene>
<reference evidence="2" key="2">
    <citation type="submission" date="2016-04" db="EMBL/GenBank/DDBJ databases">
        <title>Planomonospora sphaerica JCM9374 whole genome shotgun sequence.</title>
        <authorList>
            <person name="Suzuki T."/>
            <person name="Dohra H."/>
            <person name="Kodani S."/>
        </authorList>
    </citation>
    <scope>NUCLEOTIDE SEQUENCE [LARGE SCALE GENOMIC DNA]</scope>
    <source>
        <strain evidence="2">JCM 9374</strain>
    </source>
</reference>
<reference evidence="1 2" key="1">
    <citation type="journal article" date="2016" name="Genome Announc.">
        <title>Draft Genome Sequence of Planomonospora sphaerica JCM9374, a Rare Actinomycete.</title>
        <authorList>
            <person name="Dohra H."/>
            <person name="Suzuki T."/>
            <person name="Inoue Y."/>
            <person name="Kodani S."/>
        </authorList>
    </citation>
    <scope>NUCLEOTIDE SEQUENCE [LARGE SCALE GENOMIC DNA]</scope>
    <source>
        <strain evidence="1 2">JCM 9374</strain>
    </source>
</reference>
<dbReference type="EMBL" id="BDCX01000008">
    <property type="protein sequence ID" value="GAT67803.1"/>
    <property type="molecule type" value="Genomic_DNA"/>
</dbReference>
<evidence type="ECO:0000313" key="2">
    <source>
        <dbReference type="Proteomes" id="UP000077701"/>
    </source>
</evidence>
<dbReference type="STRING" id="161355.PS9374_03462"/>
<comment type="caution">
    <text evidence="1">The sequence shown here is derived from an EMBL/GenBank/DDBJ whole genome shotgun (WGS) entry which is preliminary data.</text>
</comment>
<protein>
    <submittedName>
        <fullName evidence="1">Uncharacterized protein</fullName>
    </submittedName>
</protein>
<dbReference type="AlphaFoldDB" id="A0A171D8K4"/>
<organism evidence="1 2">
    <name type="scientific">Planomonospora sphaerica</name>
    <dbReference type="NCBI Taxonomy" id="161355"/>
    <lineage>
        <taxon>Bacteria</taxon>
        <taxon>Bacillati</taxon>
        <taxon>Actinomycetota</taxon>
        <taxon>Actinomycetes</taxon>
        <taxon>Streptosporangiales</taxon>
        <taxon>Streptosporangiaceae</taxon>
        <taxon>Planomonospora</taxon>
    </lineage>
</organism>
<accession>A0A171D8K4</accession>
<name>A0A171D8K4_9ACTN</name>